<dbReference type="Proteomes" id="UP001153292">
    <property type="component" value="Chromosome 21"/>
</dbReference>
<keyword evidence="1" id="KW-0732">Signal</keyword>
<sequence length="222" mass="22277">MQSMIILAVSLCLAQASLYPGPPAHIQLSSDGKYLLDTPEVAHAKAAHLAAHAQASTVHGAWAPAAGAGYSGGPGGYAAGHYGAPAAGLIKYGPAPLAHDGRVVDTPEVAHLKAAHAAAHANAAHGAIAHGAPGFGHGAIGYGAPQAYAAAPIAHGAGYASGYGKWNGPAAHIQLTHDGQYVVDTPEVQHARAAHLAQYAHAAHAAASAPEEPWGQQSYGWH</sequence>
<feature type="signal peptide" evidence="1">
    <location>
        <begin position="1"/>
        <end position="16"/>
    </location>
</feature>
<proteinExistence type="predicted"/>
<evidence type="ECO:0000256" key="1">
    <source>
        <dbReference type="SAM" id="SignalP"/>
    </source>
</evidence>
<organism evidence="2 3">
    <name type="scientific">Chilo suppressalis</name>
    <name type="common">Asiatic rice borer moth</name>
    <dbReference type="NCBI Taxonomy" id="168631"/>
    <lineage>
        <taxon>Eukaryota</taxon>
        <taxon>Metazoa</taxon>
        <taxon>Ecdysozoa</taxon>
        <taxon>Arthropoda</taxon>
        <taxon>Hexapoda</taxon>
        <taxon>Insecta</taxon>
        <taxon>Pterygota</taxon>
        <taxon>Neoptera</taxon>
        <taxon>Endopterygota</taxon>
        <taxon>Lepidoptera</taxon>
        <taxon>Glossata</taxon>
        <taxon>Ditrysia</taxon>
        <taxon>Pyraloidea</taxon>
        <taxon>Crambidae</taxon>
        <taxon>Crambinae</taxon>
        <taxon>Chilo</taxon>
    </lineage>
</organism>
<protein>
    <recommendedName>
        <fullName evidence="4">Pupal cuticle protein-like</fullName>
    </recommendedName>
</protein>
<gene>
    <name evidence="2" type="ORF">CHILSU_LOCUS6002</name>
</gene>
<accession>A0ABN8LAQ1</accession>
<reference evidence="2" key="1">
    <citation type="submission" date="2021-12" db="EMBL/GenBank/DDBJ databases">
        <authorList>
            <person name="King R."/>
        </authorList>
    </citation>
    <scope>NUCLEOTIDE SEQUENCE</scope>
</reference>
<dbReference type="EMBL" id="OU963914">
    <property type="protein sequence ID" value="CAH2986265.1"/>
    <property type="molecule type" value="Genomic_DNA"/>
</dbReference>
<evidence type="ECO:0000313" key="3">
    <source>
        <dbReference type="Proteomes" id="UP001153292"/>
    </source>
</evidence>
<evidence type="ECO:0008006" key="4">
    <source>
        <dbReference type="Google" id="ProtNLM"/>
    </source>
</evidence>
<name>A0ABN8LAQ1_CHISP</name>
<keyword evidence="3" id="KW-1185">Reference proteome</keyword>
<evidence type="ECO:0000313" key="2">
    <source>
        <dbReference type="EMBL" id="CAH2986265.1"/>
    </source>
</evidence>
<feature type="chain" id="PRO_5047082695" description="Pupal cuticle protein-like" evidence="1">
    <location>
        <begin position="17"/>
        <end position="222"/>
    </location>
</feature>